<dbReference type="AlphaFoldDB" id="A0A7S0E8Z8"/>
<name>A0A7S0E8Z8_9CRYP</name>
<evidence type="ECO:0000313" key="2">
    <source>
        <dbReference type="EMBL" id="CAD8477051.1"/>
    </source>
</evidence>
<protein>
    <recommendedName>
        <fullName evidence="1">Lariat debranching enzyme C-terminal domain-containing protein</fullName>
    </recommendedName>
</protein>
<dbReference type="GO" id="GO:0008419">
    <property type="term" value="F:RNA lariat debranching enzyme activity"/>
    <property type="evidence" value="ECO:0007669"/>
    <property type="project" value="TreeGrafter"/>
</dbReference>
<organism evidence="2">
    <name type="scientific">Hanusia phi</name>
    <dbReference type="NCBI Taxonomy" id="3032"/>
    <lineage>
        <taxon>Eukaryota</taxon>
        <taxon>Cryptophyceae</taxon>
        <taxon>Pyrenomonadales</taxon>
        <taxon>Geminigeraceae</taxon>
        <taxon>Hanusia</taxon>
    </lineage>
</organism>
<dbReference type="GO" id="GO:0005634">
    <property type="term" value="C:nucleus"/>
    <property type="evidence" value="ECO:0007669"/>
    <property type="project" value="TreeGrafter"/>
</dbReference>
<dbReference type="EMBL" id="HBEO01009502">
    <property type="protein sequence ID" value="CAD8477051.1"/>
    <property type="molecule type" value="Transcribed_RNA"/>
</dbReference>
<dbReference type="Pfam" id="PF05011">
    <property type="entry name" value="DBR1"/>
    <property type="match status" value="1"/>
</dbReference>
<dbReference type="GO" id="GO:0000398">
    <property type="term" value="P:mRNA splicing, via spliceosome"/>
    <property type="evidence" value="ECO:0007669"/>
    <property type="project" value="TreeGrafter"/>
</dbReference>
<gene>
    <name evidence="2" type="ORF">HPHI1048_LOCUS6654</name>
</gene>
<dbReference type="InterPro" id="IPR007708">
    <property type="entry name" value="DBR1_C"/>
</dbReference>
<dbReference type="SUPFAM" id="SSF56300">
    <property type="entry name" value="Metallo-dependent phosphatases"/>
    <property type="match status" value="1"/>
</dbReference>
<evidence type="ECO:0000259" key="1">
    <source>
        <dbReference type="SMART" id="SM01124"/>
    </source>
</evidence>
<accession>A0A7S0E8Z8</accession>
<dbReference type="SMART" id="SM01124">
    <property type="entry name" value="DBR1"/>
    <property type="match status" value="1"/>
</dbReference>
<dbReference type="PANTHER" id="PTHR12849">
    <property type="entry name" value="RNA LARIAT DEBRANCHING ENZYME"/>
    <property type="match status" value="1"/>
</dbReference>
<proteinExistence type="predicted"/>
<dbReference type="InterPro" id="IPR029052">
    <property type="entry name" value="Metallo-depent_PP-like"/>
</dbReference>
<reference evidence="2" key="1">
    <citation type="submission" date="2021-01" db="EMBL/GenBank/DDBJ databases">
        <authorList>
            <person name="Corre E."/>
            <person name="Pelletier E."/>
            <person name="Niang G."/>
            <person name="Scheremetjew M."/>
            <person name="Finn R."/>
            <person name="Kale V."/>
            <person name="Holt S."/>
            <person name="Cochrane G."/>
            <person name="Meng A."/>
            <person name="Brown T."/>
            <person name="Cohen L."/>
        </authorList>
    </citation>
    <scope>NUCLEOTIDE SEQUENCE</scope>
    <source>
        <strain evidence="2">CCMP325</strain>
    </source>
</reference>
<feature type="domain" description="Lariat debranching enzyme C-terminal" evidence="1">
    <location>
        <begin position="89"/>
        <end position="231"/>
    </location>
</feature>
<sequence length="298" mass="34545">MRSAYHVREYEVWKLGMLTGDVDIFLSHDWPRGITRHGDERRLLRTKRFLEEEVRNNALGNPYTAPLLDKLKPSYWFAAHLHTKFAAVYEHKDAGKCTKFLSLDKCLPNRDFLQAIHIETEGSASGEDVSSSIRYDPEWLAILRAAEPYRSLGRQAAMLPDPETFRAEVEKQREWVKQRMSEDADFNRIPHNFELTLPPYNPHERSAGQPEFHPSPQTLHLVNKLEIAMPHVGVNQPEQACEAENNPDEIDLDEEEEEEEGQTHDVLVPRDCCFRQLKCWQVNAGKDEKNEEEISLDD</sequence>
<dbReference type="PANTHER" id="PTHR12849:SF0">
    <property type="entry name" value="LARIAT DEBRANCHING ENZYME"/>
    <property type="match status" value="1"/>
</dbReference>